<dbReference type="InterPro" id="IPR000477">
    <property type="entry name" value="RT_dom"/>
</dbReference>
<dbReference type="PANTHER" id="PTHR34047:SF8">
    <property type="entry name" value="PROTEIN YKFC"/>
    <property type="match status" value="1"/>
</dbReference>
<feature type="domain" description="Reverse transcriptase" evidence="1">
    <location>
        <begin position="1"/>
        <end position="331"/>
    </location>
</feature>
<evidence type="ECO:0000313" key="2">
    <source>
        <dbReference type="EMBL" id="KKQ67820.1"/>
    </source>
</evidence>
<evidence type="ECO:0000259" key="1">
    <source>
        <dbReference type="PROSITE" id="PS50878"/>
    </source>
</evidence>
<dbReference type="InterPro" id="IPR051083">
    <property type="entry name" value="GrpII_Intron_Splice-Mob/Def"/>
</dbReference>
<dbReference type="CDD" id="cd01646">
    <property type="entry name" value="RT_Bac_retron_I"/>
    <property type="match status" value="1"/>
</dbReference>
<dbReference type="PROSITE" id="PS50878">
    <property type="entry name" value="RT_POL"/>
    <property type="match status" value="1"/>
</dbReference>
<name>A0A0G0JXE6_9BACT</name>
<proteinExistence type="predicted"/>
<evidence type="ECO:0000313" key="3">
    <source>
        <dbReference type="Proteomes" id="UP000034406"/>
    </source>
</evidence>
<dbReference type="Proteomes" id="UP000034406">
    <property type="component" value="Unassembled WGS sequence"/>
</dbReference>
<reference evidence="2 3" key="1">
    <citation type="journal article" date="2015" name="Nature">
        <title>rRNA introns, odd ribosomes, and small enigmatic genomes across a large radiation of phyla.</title>
        <authorList>
            <person name="Brown C.T."/>
            <person name="Hug L.A."/>
            <person name="Thomas B.C."/>
            <person name="Sharon I."/>
            <person name="Castelle C.J."/>
            <person name="Singh A."/>
            <person name="Wilkins M.J."/>
            <person name="Williams K.H."/>
            <person name="Banfield J.F."/>
        </authorList>
    </citation>
    <scope>NUCLEOTIDE SEQUENCE [LARGE SCALE GENOMIC DNA]</scope>
</reference>
<dbReference type="PANTHER" id="PTHR34047">
    <property type="entry name" value="NUCLEAR INTRON MATURASE 1, MITOCHONDRIAL-RELATED"/>
    <property type="match status" value="1"/>
</dbReference>
<gene>
    <name evidence="2" type="ORF">US90_C0030G0001</name>
</gene>
<dbReference type="Pfam" id="PF00078">
    <property type="entry name" value="RVT_1"/>
    <property type="match status" value="1"/>
</dbReference>
<organism evidence="2 3">
    <name type="scientific">Candidatus Shapirobacteria bacterium GW2011_GWE2_38_30</name>
    <dbReference type="NCBI Taxonomy" id="1618490"/>
    <lineage>
        <taxon>Bacteria</taxon>
        <taxon>Candidatus Shapironibacteriota</taxon>
    </lineage>
</organism>
<sequence length="469" mass="54252">MESFDEFLGYFNEGKGGNFWKTVTKDSLIPLENIPDKKALLKEIYYEISSGNYSPNKPRGYILINKGQCVVRLIPVFSIKDTCVYFYCTKKIEALIYGNRVPNTFGGWSLGGAIRCDERRELAEVVASLLSYEMSDGSTVSLDESFEYAMPASFNPLAWKENWSEFMRTLYANSRADVYEYVAELDIANFYDNINIDTLEKKLESLSKDRGVNSLLFSFLKNCNLGYMEAKVSNKGIPQDEVADCSRLIANYYIQDYDEDMYNLCNEYGAKYFRYADDQLILAQSKAILEEIVSRASVMILKYGLCFNHRKVKIMKKSTFEKQFSFEWFINRKEMKSVDAPTLNQDIIFYQENKKKLRNNGISVLLRILTLAPADTNSDAIKFIKREITKTKFLASSKLTSWQLTKIYGLLDTNEKSDFVAELKAKSQVILQNRFHYVLRNFLESIGENFDEIDERIRVLNELFVLQTN</sequence>
<comment type="caution">
    <text evidence="2">The sequence shown here is derived from an EMBL/GenBank/DDBJ whole genome shotgun (WGS) entry which is preliminary data.</text>
</comment>
<dbReference type="AlphaFoldDB" id="A0A0G0JXE6"/>
<dbReference type="EMBL" id="LBUT01000030">
    <property type="protein sequence ID" value="KKQ67820.1"/>
    <property type="molecule type" value="Genomic_DNA"/>
</dbReference>
<accession>A0A0G0JXE6</accession>
<protein>
    <recommendedName>
        <fullName evidence="1">Reverse transcriptase domain-containing protein</fullName>
    </recommendedName>
</protein>